<proteinExistence type="predicted"/>
<dbReference type="Proteomes" id="UP001175227">
    <property type="component" value="Unassembled WGS sequence"/>
</dbReference>
<keyword evidence="3" id="KW-1185">Reference proteome</keyword>
<evidence type="ECO:0000313" key="2">
    <source>
        <dbReference type="EMBL" id="KAK0477529.1"/>
    </source>
</evidence>
<comment type="caution">
    <text evidence="2">The sequence shown here is derived from an EMBL/GenBank/DDBJ whole genome shotgun (WGS) entry which is preliminary data.</text>
</comment>
<evidence type="ECO:0000256" key="1">
    <source>
        <dbReference type="SAM" id="MobiDB-lite"/>
    </source>
</evidence>
<accession>A0AA39P5I7</accession>
<protein>
    <submittedName>
        <fullName evidence="2">Uncharacterized protein</fullName>
    </submittedName>
</protein>
<name>A0AA39P5I7_9AGAR</name>
<evidence type="ECO:0000313" key="3">
    <source>
        <dbReference type="Proteomes" id="UP001175227"/>
    </source>
</evidence>
<dbReference type="EMBL" id="JAUEPR010000016">
    <property type="protein sequence ID" value="KAK0477529.1"/>
    <property type="molecule type" value="Genomic_DNA"/>
</dbReference>
<gene>
    <name evidence="2" type="ORF">IW261DRAFT_1420839</name>
</gene>
<organism evidence="2 3">
    <name type="scientific">Armillaria novae-zelandiae</name>
    <dbReference type="NCBI Taxonomy" id="153914"/>
    <lineage>
        <taxon>Eukaryota</taxon>
        <taxon>Fungi</taxon>
        <taxon>Dikarya</taxon>
        <taxon>Basidiomycota</taxon>
        <taxon>Agaricomycotina</taxon>
        <taxon>Agaricomycetes</taxon>
        <taxon>Agaricomycetidae</taxon>
        <taxon>Agaricales</taxon>
        <taxon>Marasmiineae</taxon>
        <taxon>Physalacriaceae</taxon>
        <taxon>Armillaria</taxon>
    </lineage>
</organism>
<dbReference type="AlphaFoldDB" id="A0AA39P5I7"/>
<sequence length="723" mass="77430">MHLPVHIASMSSPVLALQKCKWTTCARAVPAAQPPVDVSAGPLPVKACDVVTVTPTRKRLQRGPISGSDTSAAVLGASKVDPPVPVADIYIAESAVTVTHPRGIDVPAVHRHYSYGDLGCDEVAAVVESALLSGPKLTQASPVGQLPSQPPREEVPIDRNRFIDNMAEEVSGECVNTFVLILILVGAVERVQRSGYTDGYNTEDTHTVKSAMVSSPLPSPLYVPVASQVSVDGGMRVSDCTRTKTAKGLYIAASPSSCVAAPTEVAVLPVLYEFFVIVSAPQDVEPSTVRRDSPASQVYLKDLYSKSAPPSATTGAGTEQHATRSKCMHCCVWNWYPVCSFEVVACDLLLPGAQHDEYANALSPEPVACILPAPPGCLPCTSNPIQVPCSHTCCDDSPEPIAAESPIAVASVGVAGVSRAPQPPVQSLDEPDDDSLWVMLPKLQEEQLRDLYANMPHLGAYRAVILPGEAVETFDHPPCMTFDVIVNLFICGALRSVLSWYKWGGTAPYCNLSMLPHPALRSDGRKATYNSQTAVAITVGVVTDCSLYNTMQQGGYESEAYVLGGKTYHSIWVMPLSQPWQRESTMLGLLFFLTLIKSSAILPEGIEFSTWARAVGTSVYSNHNKFPLPLLSKKPTSTTGKASPSVRWPKSPSKNVGLGSSLQHEFYHCLGFDNEVAVGYTPSVWTVSSISREARLSMNIQFVIVLGQALPQAELVSAGFIDA</sequence>
<feature type="region of interest" description="Disordered" evidence="1">
    <location>
        <begin position="632"/>
        <end position="652"/>
    </location>
</feature>
<reference evidence="2" key="1">
    <citation type="submission" date="2023-06" db="EMBL/GenBank/DDBJ databases">
        <authorList>
            <consortium name="Lawrence Berkeley National Laboratory"/>
            <person name="Ahrendt S."/>
            <person name="Sahu N."/>
            <person name="Indic B."/>
            <person name="Wong-Bajracharya J."/>
            <person name="Merenyi Z."/>
            <person name="Ke H.-M."/>
            <person name="Monk M."/>
            <person name="Kocsube S."/>
            <person name="Drula E."/>
            <person name="Lipzen A."/>
            <person name="Balint B."/>
            <person name="Henrissat B."/>
            <person name="Andreopoulos B."/>
            <person name="Martin F.M."/>
            <person name="Harder C.B."/>
            <person name="Rigling D."/>
            <person name="Ford K.L."/>
            <person name="Foster G.D."/>
            <person name="Pangilinan J."/>
            <person name="Papanicolaou A."/>
            <person name="Barry K."/>
            <person name="LaButti K."/>
            <person name="Viragh M."/>
            <person name="Koriabine M."/>
            <person name="Yan M."/>
            <person name="Riley R."/>
            <person name="Champramary S."/>
            <person name="Plett K.L."/>
            <person name="Tsai I.J."/>
            <person name="Slot J."/>
            <person name="Sipos G."/>
            <person name="Plett J."/>
            <person name="Nagy L.G."/>
            <person name="Grigoriev I.V."/>
        </authorList>
    </citation>
    <scope>NUCLEOTIDE SEQUENCE</scope>
    <source>
        <strain evidence="2">ICMP 16352</strain>
    </source>
</reference>